<dbReference type="EMBL" id="BOMW01000069">
    <property type="protein sequence ID" value="GIF08878.1"/>
    <property type="molecule type" value="Genomic_DNA"/>
</dbReference>
<dbReference type="RefSeq" id="WP_203684217.1">
    <property type="nucleotide sequence ID" value="NZ_BOMW01000069.1"/>
</dbReference>
<dbReference type="Proteomes" id="UP000629619">
    <property type="component" value="Unassembled WGS sequence"/>
</dbReference>
<gene>
    <name evidence="1" type="ORF">Asi03nite_64160</name>
</gene>
<reference evidence="1" key="1">
    <citation type="submission" date="2021-01" db="EMBL/GenBank/DDBJ databases">
        <title>Whole genome shotgun sequence of Actinoplanes siamensis NBRC 109076.</title>
        <authorList>
            <person name="Komaki H."/>
            <person name="Tamura T."/>
        </authorList>
    </citation>
    <scope>NUCLEOTIDE SEQUENCE</scope>
    <source>
        <strain evidence="1">NBRC 109076</strain>
    </source>
</reference>
<evidence type="ECO:0000313" key="2">
    <source>
        <dbReference type="Proteomes" id="UP000629619"/>
    </source>
</evidence>
<name>A0A919NCX9_9ACTN</name>
<proteinExistence type="predicted"/>
<accession>A0A919NCX9</accession>
<comment type="caution">
    <text evidence="1">The sequence shown here is derived from an EMBL/GenBank/DDBJ whole genome shotgun (WGS) entry which is preliminary data.</text>
</comment>
<protein>
    <submittedName>
        <fullName evidence="1">Uncharacterized protein</fullName>
    </submittedName>
</protein>
<evidence type="ECO:0000313" key="1">
    <source>
        <dbReference type="EMBL" id="GIF08878.1"/>
    </source>
</evidence>
<organism evidence="1 2">
    <name type="scientific">Actinoplanes siamensis</name>
    <dbReference type="NCBI Taxonomy" id="1223317"/>
    <lineage>
        <taxon>Bacteria</taxon>
        <taxon>Bacillati</taxon>
        <taxon>Actinomycetota</taxon>
        <taxon>Actinomycetes</taxon>
        <taxon>Micromonosporales</taxon>
        <taxon>Micromonosporaceae</taxon>
        <taxon>Actinoplanes</taxon>
    </lineage>
</organism>
<sequence>MSARLAMRPMALATATTVALDEVPARIARRTTVLGLSICDVCSWPIHPVVLAGAQDGRLRHPGCVCCVCTAPLLREQLEPGVVWHPQCRRGARPVLTVIGGAAR</sequence>
<dbReference type="AlphaFoldDB" id="A0A919NCX9"/>
<keyword evidence="2" id="KW-1185">Reference proteome</keyword>